<reference evidence="1" key="1">
    <citation type="submission" date="2014-09" db="EMBL/GenBank/DDBJ databases">
        <authorList>
            <person name="Magalhaes I.L.F."/>
            <person name="Oliveira U."/>
            <person name="Santos F.R."/>
            <person name="Vidigal T.H.D.A."/>
            <person name="Brescovit A.D."/>
            <person name="Santos A.J."/>
        </authorList>
    </citation>
    <scope>NUCLEOTIDE SEQUENCE</scope>
    <source>
        <tissue evidence="1">Shoot tissue taken approximately 20 cm above the soil surface</tissue>
    </source>
</reference>
<proteinExistence type="predicted"/>
<protein>
    <submittedName>
        <fullName evidence="1">Uncharacterized protein</fullName>
    </submittedName>
</protein>
<evidence type="ECO:0000313" key="1">
    <source>
        <dbReference type="EMBL" id="JAD39919.1"/>
    </source>
</evidence>
<reference evidence="1" key="2">
    <citation type="journal article" date="2015" name="Data Brief">
        <title>Shoot transcriptome of the giant reed, Arundo donax.</title>
        <authorList>
            <person name="Barrero R.A."/>
            <person name="Guerrero F.D."/>
            <person name="Moolhuijzen P."/>
            <person name="Goolsby J.A."/>
            <person name="Tidwell J."/>
            <person name="Bellgard S.E."/>
            <person name="Bellgard M.I."/>
        </authorList>
    </citation>
    <scope>NUCLEOTIDE SEQUENCE</scope>
    <source>
        <tissue evidence="1">Shoot tissue taken approximately 20 cm above the soil surface</tissue>
    </source>
</reference>
<name>A0A0A8ZKH9_ARUDO</name>
<accession>A0A0A8ZKH9</accession>
<organism evidence="1">
    <name type="scientific">Arundo donax</name>
    <name type="common">Giant reed</name>
    <name type="synonym">Donax arundinaceus</name>
    <dbReference type="NCBI Taxonomy" id="35708"/>
    <lineage>
        <taxon>Eukaryota</taxon>
        <taxon>Viridiplantae</taxon>
        <taxon>Streptophyta</taxon>
        <taxon>Embryophyta</taxon>
        <taxon>Tracheophyta</taxon>
        <taxon>Spermatophyta</taxon>
        <taxon>Magnoliopsida</taxon>
        <taxon>Liliopsida</taxon>
        <taxon>Poales</taxon>
        <taxon>Poaceae</taxon>
        <taxon>PACMAD clade</taxon>
        <taxon>Arundinoideae</taxon>
        <taxon>Arundineae</taxon>
        <taxon>Arundo</taxon>
    </lineage>
</organism>
<sequence length="21" mass="2738">MWKKINHIGYHMWLLFFNEVM</sequence>
<dbReference type="EMBL" id="GBRH01257976">
    <property type="protein sequence ID" value="JAD39919.1"/>
    <property type="molecule type" value="Transcribed_RNA"/>
</dbReference>
<dbReference type="AlphaFoldDB" id="A0A0A8ZKH9"/>